<protein>
    <recommendedName>
        <fullName evidence="3">HEAT repeat domain-containing protein</fullName>
    </recommendedName>
</protein>
<dbReference type="OrthoDB" id="7061676at2"/>
<dbReference type="Proteomes" id="UP000321805">
    <property type="component" value="Chromosome"/>
</dbReference>
<accession>A0A5B8U632</accession>
<organism evidence="1 2">
    <name type="scientific">Baekduia soli</name>
    <dbReference type="NCBI Taxonomy" id="496014"/>
    <lineage>
        <taxon>Bacteria</taxon>
        <taxon>Bacillati</taxon>
        <taxon>Actinomycetota</taxon>
        <taxon>Thermoleophilia</taxon>
        <taxon>Solirubrobacterales</taxon>
        <taxon>Baekduiaceae</taxon>
        <taxon>Baekduia</taxon>
    </lineage>
</organism>
<dbReference type="KEGG" id="bsol:FSW04_13855"/>
<proteinExistence type="predicted"/>
<sequence length="126" mass="14310">MTEHPAGFAQMVEAVDEVCAGDLPWDDCDGFARFYLRIFNNSPDAELRVKAFEQVLRIGASHNRYPVANMLRSVLADVTNDEDIALVVKAVKHQQGYAYWFSIPDRFDKRIIDAFSGATDEHSDIW</sequence>
<dbReference type="AlphaFoldDB" id="A0A5B8U632"/>
<evidence type="ECO:0000313" key="2">
    <source>
        <dbReference type="Proteomes" id="UP000321805"/>
    </source>
</evidence>
<dbReference type="EMBL" id="CP042430">
    <property type="protein sequence ID" value="QEC48543.1"/>
    <property type="molecule type" value="Genomic_DNA"/>
</dbReference>
<keyword evidence="2" id="KW-1185">Reference proteome</keyword>
<evidence type="ECO:0000313" key="1">
    <source>
        <dbReference type="EMBL" id="QEC48543.1"/>
    </source>
</evidence>
<reference evidence="1 2" key="1">
    <citation type="journal article" date="2018" name="J. Microbiol.">
        <title>Baekduia soli gen. nov., sp. nov., a novel bacterium isolated from the soil of Baekdu Mountain and proposal of a novel family name, Baekduiaceae fam. nov.</title>
        <authorList>
            <person name="An D.S."/>
            <person name="Siddiqi M.Z."/>
            <person name="Kim K.H."/>
            <person name="Yu H.S."/>
            <person name="Im W.T."/>
        </authorList>
    </citation>
    <scope>NUCLEOTIDE SEQUENCE [LARGE SCALE GENOMIC DNA]</scope>
    <source>
        <strain evidence="1 2">BR7-21</strain>
    </source>
</reference>
<dbReference type="RefSeq" id="WP_146920205.1">
    <property type="nucleotide sequence ID" value="NZ_CP042430.1"/>
</dbReference>
<name>A0A5B8U632_9ACTN</name>
<gene>
    <name evidence="1" type="ORF">FSW04_13855</name>
</gene>
<evidence type="ECO:0008006" key="3">
    <source>
        <dbReference type="Google" id="ProtNLM"/>
    </source>
</evidence>